<gene>
    <name evidence="4" type="ORF">AADEFJLK_03442</name>
    <name evidence="3" type="ORF">CEK71_09655</name>
</gene>
<feature type="signal peptide" evidence="1">
    <location>
        <begin position="1"/>
        <end position="20"/>
    </location>
</feature>
<proteinExistence type="predicted"/>
<feature type="chain" id="PRO_5036031032" description="T2SS substrate NttA domain-containing protein" evidence="1">
    <location>
        <begin position="21"/>
        <end position="124"/>
    </location>
</feature>
<organism evidence="3 5">
    <name type="scientific">Methylovulum psychrotolerans</name>
    <dbReference type="NCBI Taxonomy" id="1704499"/>
    <lineage>
        <taxon>Bacteria</taxon>
        <taxon>Pseudomonadati</taxon>
        <taxon>Pseudomonadota</taxon>
        <taxon>Gammaproteobacteria</taxon>
        <taxon>Methylococcales</taxon>
        <taxon>Methylococcaceae</taxon>
        <taxon>Methylovulum</taxon>
    </lineage>
</organism>
<dbReference type="Proteomes" id="UP000197019">
    <property type="component" value="Chromosome"/>
</dbReference>
<evidence type="ECO:0000313" key="4">
    <source>
        <dbReference type="EMBL" id="POZ50970.1"/>
    </source>
</evidence>
<dbReference type="AlphaFoldDB" id="A0A1Z4BYJ0"/>
<evidence type="ECO:0000259" key="2">
    <source>
        <dbReference type="Pfam" id="PF24275"/>
    </source>
</evidence>
<accession>A0A1Z4BYJ0</accession>
<name>A0A1Z4BYJ0_9GAMM</name>
<protein>
    <recommendedName>
        <fullName evidence="2">T2SS substrate NttA domain-containing protein</fullName>
    </recommendedName>
</protein>
<dbReference type="EMBL" id="CP022129">
    <property type="protein sequence ID" value="ASF46320.1"/>
    <property type="molecule type" value="Genomic_DNA"/>
</dbReference>
<reference evidence="3 5" key="1">
    <citation type="submission" date="2017-06" db="EMBL/GenBank/DDBJ databases">
        <title>Genome Sequencing of the methanotroph Methylovulum psychrotolerants str. HV10-M2 isolated from a high-altitude environment.</title>
        <authorList>
            <person name="Mateos-Rivera A."/>
        </authorList>
    </citation>
    <scope>NUCLEOTIDE SEQUENCE [LARGE SCALE GENOMIC DNA]</scope>
    <source>
        <strain evidence="3 5">HV10_M2</strain>
    </source>
</reference>
<reference evidence="4 6" key="2">
    <citation type="submission" date="2017-11" db="EMBL/GenBank/DDBJ databases">
        <title>Draft Genome Sequence of Methylobacter psychrotolerans Sph1T, an Obligate Methanotroph from Low-Temperature Environments.</title>
        <authorList>
            <person name="Oshkin I.Y."/>
            <person name="Miroshnikov K."/>
            <person name="Belova S.E."/>
            <person name="Korzhenkov A."/>
            <person name="Toshchakov S.V."/>
            <person name="Dedysh S.N."/>
        </authorList>
    </citation>
    <scope>NUCLEOTIDE SEQUENCE [LARGE SCALE GENOMIC DNA]</scope>
    <source>
        <strain evidence="4 6">Sph1</strain>
    </source>
</reference>
<dbReference type="EMBL" id="PGFZ01000008">
    <property type="protein sequence ID" value="POZ50970.1"/>
    <property type="molecule type" value="Genomic_DNA"/>
</dbReference>
<dbReference type="Proteomes" id="UP000237423">
    <property type="component" value="Unassembled WGS sequence"/>
</dbReference>
<dbReference type="Pfam" id="PF24275">
    <property type="entry name" value="NttA"/>
    <property type="match status" value="1"/>
</dbReference>
<feature type="domain" description="T2SS substrate NttA" evidence="2">
    <location>
        <begin position="23"/>
        <end position="108"/>
    </location>
</feature>
<dbReference type="InterPro" id="IPR056212">
    <property type="entry name" value="NttA"/>
</dbReference>
<evidence type="ECO:0000256" key="1">
    <source>
        <dbReference type="SAM" id="SignalP"/>
    </source>
</evidence>
<evidence type="ECO:0000313" key="3">
    <source>
        <dbReference type="EMBL" id="ASF46320.1"/>
    </source>
</evidence>
<dbReference type="RefSeq" id="WP_088619192.1">
    <property type="nucleotide sequence ID" value="NZ_CP022129.1"/>
</dbReference>
<keyword evidence="5" id="KW-1185">Reference proteome</keyword>
<keyword evidence="1" id="KW-0732">Signal</keyword>
<evidence type="ECO:0000313" key="5">
    <source>
        <dbReference type="Proteomes" id="UP000197019"/>
    </source>
</evidence>
<sequence length="124" mass="13732">MKFRFFLGVIGLLLMQAAQANEVSGKQWKAMIITHFPPAFCEDDSYFRQCLKLSSNVCQKAALSATKTCLTTLKERIPTTFTSKEQATEVGTMLGKCVGLSLDLKFAHQKSADSQCADASNWEQ</sequence>
<dbReference type="KEGG" id="mpsy:CEK71_09655"/>
<evidence type="ECO:0000313" key="6">
    <source>
        <dbReference type="Proteomes" id="UP000237423"/>
    </source>
</evidence>